<keyword evidence="5" id="KW-0808">Transferase</keyword>
<dbReference type="InterPro" id="IPR004358">
    <property type="entry name" value="Sig_transdc_His_kin-like_C"/>
</dbReference>
<dbReference type="SUPFAM" id="SSF158472">
    <property type="entry name" value="HAMP domain-like"/>
    <property type="match status" value="1"/>
</dbReference>
<dbReference type="SUPFAM" id="SSF55874">
    <property type="entry name" value="ATPase domain of HSP90 chaperone/DNA topoisomerase II/histidine kinase"/>
    <property type="match status" value="1"/>
</dbReference>
<evidence type="ECO:0000256" key="3">
    <source>
        <dbReference type="ARBA" id="ARBA00012438"/>
    </source>
</evidence>
<evidence type="ECO:0000313" key="13">
    <source>
        <dbReference type="EMBL" id="PTM51385.1"/>
    </source>
</evidence>
<dbReference type="GO" id="GO:0000156">
    <property type="term" value="F:phosphorelay response regulator activity"/>
    <property type="evidence" value="ECO:0007669"/>
    <property type="project" value="TreeGrafter"/>
</dbReference>
<evidence type="ECO:0000256" key="4">
    <source>
        <dbReference type="ARBA" id="ARBA00022553"/>
    </source>
</evidence>
<dbReference type="AlphaFoldDB" id="A0A2T4YXX4"/>
<dbReference type="InterPro" id="IPR036097">
    <property type="entry name" value="HisK_dim/P_sf"/>
</dbReference>
<evidence type="ECO:0000259" key="12">
    <source>
        <dbReference type="PROSITE" id="PS50885"/>
    </source>
</evidence>
<name>A0A2T4YXX4_9HYPH</name>
<evidence type="ECO:0000256" key="2">
    <source>
        <dbReference type="ARBA" id="ARBA00004370"/>
    </source>
</evidence>
<reference evidence="13 14" key="1">
    <citation type="submission" date="2018-04" db="EMBL/GenBank/DDBJ databases">
        <title>Genomic Encyclopedia of Archaeal and Bacterial Type Strains, Phase II (KMG-II): from individual species to whole genera.</title>
        <authorList>
            <person name="Goeker M."/>
        </authorList>
    </citation>
    <scope>NUCLEOTIDE SEQUENCE [LARGE SCALE GENOMIC DNA]</scope>
    <source>
        <strain evidence="13 14">DSM 25521</strain>
    </source>
</reference>
<dbReference type="Pfam" id="PF00512">
    <property type="entry name" value="HisKA"/>
    <property type="match status" value="1"/>
</dbReference>
<organism evidence="13 14">
    <name type="scientific">Phreatobacter oligotrophus</name>
    <dbReference type="NCBI Taxonomy" id="1122261"/>
    <lineage>
        <taxon>Bacteria</taxon>
        <taxon>Pseudomonadati</taxon>
        <taxon>Pseudomonadota</taxon>
        <taxon>Alphaproteobacteria</taxon>
        <taxon>Hyphomicrobiales</taxon>
        <taxon>Phreatobacteraceae</taxon>
        <taxon>Phreatobacter</taxon>
    </lineage>
</organism>
<dbReference type="InterPro" id="IPR003660">
    <property type="entry name" value="HAMP_dom"/>
</dbReference>
<dbReference type="CDD" id="cd00075">
    <property type="entry name" value="HATPase"/>
    <property type="match status" value="1"/>
</dbReference>
<comment type="caution">
    <text evidence="13">The sequence shown here is derived from an EMBL/GenBank/DDBJ whole genome shotgun (WGS) entry which is preliminary data.</text>
</comment>
<dbReference type="CDD" id="cd00082">
    <property type="entry name" value="HisKA"/>
    <property type="match status" value="1"/>
</dbReference>
<dbReference type="GO" id="GO:0005524">
    <property type="term" value="F:ATP binding"/>
    <property type="evidence" value="ECO:0007669"/>
    <property type="project" value="UniProtKB-KW"/>
</dbReference>
<keyword evidence="8" id="KW-0067">ATP-binding</keyword>
<feature type="domain" description="HAMP" evidence="12">
    <location>
        <begin position="226"/>
        <end position="278"/>
    </location>
</feature>
<evidence type="ECO:0000256" key="10">
    <source>
        <dbReference type="SAM" id="Phobius"/>
    </source>
</evidence>
<keyword evidence="10" id="KW-0812">Transmembrane</keyword>
<feature type="domain" description="Histidine kinase" evidence="11">
    <location>
        <begin position="318"/>
        <end position="539"/>
    </location>
</feature>
<keyword evidence="10" id="KW-1133">Transmembrane helix</keyword>
<keyword evidence="7" id="KW-0418">Kinase</keyword>
<dbReference type="SMART" id="SM00387">
    <property type="entry name" value="HATPase_c"/>
    <property type="match status" value="1"/>
</dbReference>
<keyword evidence="14" id="KW-1185">Reference proteome</keyword>
<comment type="catalytic activity">
    <reaction evidence="1">
        <text>ATP + protein L-histidine = ADP + protein N-phospho-L-histidine.</text>
        <dbReference type="EC" id="2.7.13.3"/>
    </reaction>
</comment>
<feature type="transmembrane region" description="Helical" evidence="10">
    <location>
        <begin position="206"/>
        <end position="225"/>
    </location>
</feature>
<dbReference type="Gene3D" id="3.30.565.10">
    <property type="entry name" value="Histidine kinase-like ATPase, C-terminal domain"/>
    <property type="match status" value="1"/>
</dbReference>
<dbReference type="Proteomes" id="UP000241808">
    <property type="component" value="Unassembled WGS sequence"/>
</dbReference>
<dbReference type="Pfam" id="PF00672">
    <property type="entry name" value="HAMP"/>
    <property type="match status" value="1"/>
</dbReference>
<dbReference type="InterPro" id="IPR005467">
    <property type="entry name" value="His_kinase_dom"/>
</dbReference>
<dbReference type="GO" id="GO:0007234">
    <property type="term" value="P:osmosensory signaling via phosphorelay pathway"/>
    <property type="evidence" value="ECO:0007669"/>
    <property type="project" value="TreeGrafter"/>
</dbReference>
<keyword evidence="9" id="KW-0902">Two-component regulatory system</keyword>
<dbReference type="PANTHER" id="PTHR42878">
    <property type="entry name" value="TWO-COMPONENT HISTIDINE KINASE"/>
    <property type="match status" value="1"/>
</dbReference>
<dbReference type="PROSITE" id="PS50885">
    <property type="entry name" value="HAMP"/>
    <property type="match status" value="1"/>
</dbReference>
<dbReference type="CDD" id="cd06225">
    <property type="entry name" value="HAMP"/>
    <property type="match status" value="1"/>
</dbReference>
<evidence type="ECO:0000256" key="8">
    <source>
        <dbReference type="ARBA" id="ARBA00022840"/>
    </source>
</evidence>
<dbReference type="GO" id="GO:0000155">
    <property type="term" value="F:phosphorelay sensor kinase activity"/>
    <property type="evidence" value="ECO:0007669"/>
    <property type="project" value="InterPro"/>
</dbReference>
<dbReference type="InterPro" id="IPR036890">
    <property type="entry name" value="HATPase_C_sf"/>
</dbReference>
<keyword evidence="6" id="KW-0547">Nucleotide-binding</keyword>
<dbReference type="PRINTS" id="PR00344">
    <property type="entry name" value="BCTRLSENSOR"/>
</dbReference>
<dbReference type="PROSITE" id="PS50109">
    <property type="entry name" value="HIS_KIN"/>
    <property type="match status" value="1"/>
</dbReference>
<dbReference type="GO" id="GO:0030295">
    <property type="term" value="F:protein kinase activator activity"/>
    <property type="evidence" value="ECO:0007669"/>
    <property type="project" value="TreeGrafter"/>
</dbReference>
<evidence type="ECO:0000256" key="9">
    <source>
        <dbReference type="ARBA" id="ARBA00023012"/>
    </source>
</evidence>
<dbReference type="SMART" id="SM00388">
    <property type="entry name" value="HisKA"/>
    <property type="match status" value="1"/>
</dbReference>
<dbReference type="InterPro" id="IPR050351">
    <property type="entry name" value="BphY/WalK/GraS-like"/>
</dbReference>
<keyword evidence="4" id="KW-0597">Phosphoprotein</keyword>
<dbReference type="InterPro" id="IPR003661">
    <property type="entry name" value="HisK_dim/P_dom"/>
</dbReference>
<evidence type="ECO:0000256" key="5">
    <source>
        <dbReference type="ARBA" id="ARBA00022679"/>
    </source>
</evidence>
<dbReference type="RefSeq" id="WP_108179073.1">
    <property type="nucleotide sequence ID" value="NZ_PZZL01000010.1"/>
</dbReference>
<sequence length="546" mass="58393">MTIESPARPSHGFGRRLTLALTLLASIAVVQGGAALWAIGQVERHLLRGRVAADIKQGFTDLRSDKQQLRTWLAQQQFGAGAGSTPRDALLERMGIVLADLKGLAAQAVRLDDSPAARQRQAERAEALRVLEGSLAQLGRGLASLNPVPPGTDPAGAWRLANDLFDRAEGRDLRLLLAESIEREDTALREKRADTDAALALLSRSWIGSTAALVLVALVLAAYFTRALRGPLRGLAEGAAALRRGDLSHRIPAGGTDEFADVGRSMNAMAAELAEHRRMETEARSALEEQVAVRTAELRAALDAQSDAEARRRQLFADISHELRTPTTAIRGEAQVALRGADKPIEDYRGSLRRIEDASRHLSLAIDDLLTMARSDIDALSLRRVPLDLVAILDDLLSSGEAIARAGGVSLDHAPWPAVLPVIGDADRLRQLLLAVLDNAVRYSRPGQAVRLEAVRVDGEVPRVEIRIRDEGIGIAAEDLPRVFDRSHRAPNAISHRADGSGLGLPIARVLARGHGGEITLASVAGRGTTATVTLPLAVEGTTVSA</sequence>
<comment type="subcellular location">
    <subcellularLocation>
        <location evidence="2">Membrane</location>
    </subcellularLocation>
</comment>
<dbReference type="InterPro" id="IPR003594">
    <property type="entry name" value="HATPase_dom"/>
</dbReference>
<dbReference type="OrthoDB" id="9809766at2"/>
<gene>
    <name evidence="13" type="ORF">C8P69_11050</name>
</gene>
<dbReference type="SUPFAM" id="SSF47384">
    <property type="entry name" value="Homodimeric domain of signal transducing histidine kinase"/>
    <property type="match status" value="1"/>
</dbReference>
<dbReference type="GO" id="GO:0016020">
    <property type="term" value="C:membrane"/>
    <property type="evidence" value="ECO:0007669"/>
    <property type="project" value="UniProtKB-SubCell"/>
</dbReference>
<evidence type="ECO:0000256" key="1">
    <source>
        <dbReference type="ARBA" id="ARBA00000085"/>
    </source>
</evidence>
<dbReference type="Gene3D" id="1.10.287.130">
    <property type="match status" value="1"/>
</dbReference>
<dbReference type="EC" id="2.7.13.3" evidence="3"/>
<proteinExistence type="predicted"/>
<keyword evidence="10" id="KW-0472">Membrane</keyword>
<evidence type="ECO:0000256" key="7">
    <source>
        <dbReference type="ARBA" id="ARBA00022777"/>
    </source>
</evidence>
<dbReference type="Gene3D" id="6.10.340.10">
    <property type="match status" value="1"/>
</dbReference>
<evidence type="ECO:0000256" key="6">
    <source>
        <dbReference type="ARBA" id="ARBA00022741"/>
    </source>
</evidence>
<dbReference type="Pfam" id="PF02518">
    <property type="entry name" value="HATPase_c"/>
    <property type="match status" value="1"/>
</dbReference>
<dbReference type="EMBL" id="PZZL01000010">
    <property type="protein sequence ID" value="PTM51385.1"/>
    <property type="molecule type" value="Genomic_DNA"/>
</dbReference>
<dbReference type="PANTHER" id="PTHR42878:SF7">
    <property type="entry name" value="SENSOR HISTIDINE KINASE GLRK"/>
    <property type="match status" value="1"/>
</dbReference>
<accession>A0A2T4YXX4</accession>
<evidence type="ECO:0000259" key="11">
    <source>
        <dbReference type="PROSITE" id="PS50109"/>
    </source>
</evidence>
<protein>
    <recommendedName>
        <fullName evidence="3">histidine kinase</fullName>
        <ecNumber evidence="3">2.7.13.3</ecNumber>
    </recommendedName>
</protein>
<evidence type="ECO:0000313" key="14">
    <source>
        <dbReference type="Proteomes" id="UP000241808"/>
    </source>
</evidence>
<dbReference type="SMART" id="SM00304">
    <property type="entry name" value="HAMP"/>
    <property type="match status" value="1"/>
</dbReference>